<evidence type="ECO:0000313" key="12">
    <source>
        <dbReference type="Proteomes" id="UP000247892"/>
    </source>
</evidence>
<feature type="domain" description="Polymerase nucleotidyl transferase" evidence="10">
    <location>
        <begin position="13"/>
        <end position="98"/>
    </location>
</feature>
<keyword evidence="8" id="KW-0460">Magnesium</keyword>
<keyword evidence="5" id="KW-0479">Metal-binding</keyword>
<evidence type="ECO:0000256" key="8">
    <source>
        <dbReference type="ARBA" id="ARBA00022842"/>
    </source>
</evidence>
<dbReference type="PANTHER" id="PTHR33571:SF12">
    <property type="entry name" value="BSL3053 PROTEIN"/>
    <property type="match status" value="1"/>
</dbReference>
<gene>
    <name evidence="11" type="ORF">BA062_05625</name>
</gene>
<keyword evidence="12" id="KW-1185">Reference proteome</keyword>
<dbReference type="EMBL" id="MASU01000002">
    <property type="protein sequence ID" value="PXY38068.1"/>
    <property type="molecule type" value="Genomic_DNA"/>
</dbReference>
<organism evidence="11 12">
    <name type="scientific">Prauserella flavalba</name>
    <dbReference type="NCBI Taxonomy" id="1477506"/>
    <lineage>
        <taxon>Bacteria</taxon>
        <taxon>Bacillati</taxon>
        <taxon>Actinomycetota</taxon>
        <taxon>Actinomycetes</taxon>
        <taxon>Pseudonocardiales</taxon>
        <taxon>Pseudonocardiaceae</taxon>
        <taxon>Prauserella</taxon>
    </lineage>
</organism>
<evidence type="ECO:0000256" key="4">
    <source>
        <dbReference type="ARBA" id="ARBA00022695"/>
    </source>
</evidence>
<keyword evidence="6" id="KW-0547">Nucleotide-binding</keyword>
<sequence length="102" mass="11532">MHELVEMKRHDIEELCRALSVRRLDVFGSAVGESFNAETSDVDVLVEFAGGPGFDYFDAYFSLREGLERILGRPVDVVSATSIRNPYFKQQVLDSRELLYAA</sequence>
<evidence type="ECO:0000256" key="7">
    <source>
        <dbReference type="ARBA" id="ARBA00022840"/>
    </source>
</evidence>
<evidence type="ECO:0000256" key="9">
    <source>
        <dbReference type="ARBA" id="ARBA00038276"/>
    </source>
</evidence>
<dbReference type="GO" id="GO:0005524">
    <property type="term" value="F:ATP binding"/>
    <property type="evidence" value="ECO:0007669"/>
    <property type="project" value="UniProtKB-KW"/>
</dbReference>
<evidence type="ECO:0000256" key="1">
    <source>
        <dbReference type="ARBA" id="ARBA00001946"/>
    </source>
</evidence>
<dbReference type="AlphaFoldDB" id="A0A318LZ77"/>
<evidence type="ECO:0000256" key="3">
    <source>
        <dbReference type="ARBA" id="ARBA00022679"/>
    </source>
</evidence>
<comment type="cofactor">
    <cofactor evidence="1">
        <name>Mg(2+)</name>
        <dbReference type="ChEBI" id="CHEBI:18420"/>
    </cofactor>
</comment>
<keyword evidence="4" id="KW-0548">Nucleotidyltransferase</keyword>
<dbReference type="CDD" id="cd05403">
    <property type="entry name" value="NT_KNTase_like"/>
    <property type="match status" value="1"/>
</dbReference>
<keyword evidence="2" id="KW-1277">Toxin-antitoxin system</keyword>
<dbReference type="InterPro" id="IPR052038">
    <property type="entry name" value="Type-VII_TA_antitoxin"/>
</dbReference>
<dbReference type="SUPFAM" id="SSF81301">
    <property type="entry name" value="Nucleotidyltransferase"/>
    <property type="match status" value="1"/>
</dbReference>
<reference evidence="11 12" key="1">
    <citation type="submission" date="2016-07" db="EMBL/GenBank/DDBJ databases">
        <title>Draft genome sequence of Prauserella sp. YIM 121212, isolated from alkaline soil.</title>
        <authorList>
            <person name="Ruckert C."/>
            <person name="Albersmeier A."/>
            <person name="Jiang C.-L."/>
            <person name="Jiang Y."/>
            <person name="Kalinowski J."/>
            <person name="Schneider O."/>
            <person name="Winkler A."/>
            <person name="Zotchev S.B."/>
        </authorList>
    </citation>
    <scope>NUCLEOTIDE SEQUENCE [LARGE SCALE GENOMIC DNA]</scope>
    <source>
        <strain evidence="11 12">YIM 121212</strain>
    </source>
</reference>
<dbReference type="InterPro" id="IPR043519">
    <property type="entry name" value="NT_sf"/>
</dbReference>
<protein>
    <recommendedName>
        <fullName evidence="10">Polymerase nucleotidyl transferase domain-containing protein</fullName>
    </recommendedName>
</protein>
<dbReference type="InterPro" id="IPR002934">
    <property type="entry name" value="Polymerase_NTP_transf_dom"/>
</dbReference>
<dbReference type="GO" id="GO:0046872">
    <property type="term" value="F:metal ion binding"/>
    <property type="evidence" value="ECO:0007669"/>
    <property type="project" value="UniProtKB-KW"/>
</dbReference>
<keyword evidence="3" id="KW-0808">Transferase</keyword>
<evidence type="ECO:0000313" key="11">
    <source>
        <dbReference type="EMBL" id="PXY38068.1"/>
    </source>
</evidence>
<dbReference type="PANTHER" id="PTHR33571">
    <property type="entry name" value="SSL8005 PROTEIN"/>
    <property type="match status" value="1"/>
</dbReference>
<dbReference type="GO" id="GO:0016779">
    <property type="term" value="F:nucleotidyltransferase activity"/>
    <property type="evidence" value="ECO:0007669"/>
    <property type="project" value="UniProtKB-KW"/>
</dbReference>
<accession>A0A318LZ77</accession>
<evidence type="ECO:0000256" key="2">
    <source>
        <dbReference type="ARBA" id="ARBA00022649"/>
    </source>
</evidence>
<evidence type="ECO:0000256" key="6">
    <source>
        <dbReference type="ARBA" id="ARBA00022741"/>
    </source>
</evidence>
<evidence type="ECO:0000256" key="5">
    <source>
        <dbReference type="ARBA" id="ARBA00022723"/>
    </source>
</evidence>
<dbReference type="Proteomes" id="UP000247892">
    <property type="component" value="Unassembled WGS sequence"/>
</dbReference>
<comment type="caution">
    <text evidence="11">The sequence shown here is derived from an EMBL/GenBank/DDBJ whole genome shotgun (WGS) entry which is preliminary data.</text>
</comment>
<keyword evidence="7" id="KW-0067">ATP-binding</keyword>
<comment type="similarity">
    <text evidence="9">Belongs to the MntA antitoxin family.</text>
</comment>
<name>A0A318LZ77_9PSEU</name>
<dbReference type="Pfam" id="PF01909">
    <property type="entry name" value="NTP_transf_2"/>
    <property type="match status" value="1"/>
</dbReference>
<dbReference type="Gene3D" id="3.30.460.10">
    <property type="entry name" value="Beta Polymerase, domain 2"/>
    <property type="match status" value="1"/>
</dbReference>
<dbReference type="OrthoDB" id="9803128at2"/>
<proteinExistence type="inferred from homology"/>
<dbReference type="RefSeq" id="WP_110334938.1">
    <property type="nucleotide sequence ID" value="NZ_JBHVKT010000005.1"/>
</dbReference>
<evidence type="ECO:0000259" key="10">
    <source>
        <dbReference type="Pfam" id="PF01909"/>
    </source>
</evidence>